<comment type="caution">
    <text evidence="1">The sequence shown here is derived from an EMBL/GenBank/DDBJ whole genome shotgun (WGS) entry which is preliminary data.</text>
</comment>
<dbReference type="AlphaFoldDB" id="A0A6N6VV35"/>
<dbReference type="EMBL" id="WFLM01000001">
    <property type="protein sequence ID" value="KAB8040333.1"/>
    <property type="molecule type" value="Genomic_DNA"/>
</dbReference>
<protein>
    <submittedName>
        <fullName evidence="1">Transporter substrate-binding domain-containing protein</fullName>
    </submittedName>
</protein>
<dbReference type="SUPFAM" id="SSF53850">
    <property type="entry name" value="Periplasmic binding protein-like II"/>
    <property type="match status" value="1"/>
</dbReference>
<dbReference type="OrthoDB" id="8594082at2"/>
<name>A0A6N6VV35_9BACT</name>
<dbReference type="PANTHER" id="PTHR38834">
    <property type="entry name" value="PERIPLASMIC SUBSTRATE BINDING PROTEIN FAMILY 3"/>
    <property type="match status" value="1"/>
</dbReference>
<accession>A0A6N6VV35</accession>
<proteinExistence type="predicted"/>
<dbReference type="Proteomes" id="UP000437748">
    <property type="component" value="Unassembled WGS sequence"/>
</dbReference>
<sequence length="231" mass="26983">MKYFIFLLFLNFILIQKIYSQNFDDLKIYTENNPPYVTVDDKNQISGHVGNKVLKILKKTNINSNRIEILPWARALLDAKKRKNVMIFPFVKTKERNGIFNFAILAYKQSLNFYKLKTSKDIQVKNLEDAKKYSTCVVRNDYKHEHLLSENFTNFEETTHQNVNVQKFLNHRCDLIISAEEGLVAKLKEFNTDINTVEKVLEVKNFDANIYIAFSPGTDQDIIDAFINADK</sequence>
<dbReference type="Gene3D" id="3.40.190.10">
    <property type="entry name" value="Periplasmic binding protein-like II"/>
    <property type="match status" value="2"/>
</dbReference>
<keyword evidence="2" id="KW-1185">Reference proteome</keyword>
<reference evidence="1 2" key="1">
    <citation type="submission" date="2019-10" db="EMBL/GenBank/DDBJ databases">
        <title>New species of Slilvanegrellaceae.</title>
        <authorList>
            <person name="Pitt A."/>
            <person name="Hahn M.W."/>
        </authorList>
    </citation>
    <scope>NUCLEOTIDE SEQUENCE [LARGE SCALE GENOMIC DNA]</scope>
    <source>
        <strain evidence="1 2">SP-Ram-0.45-NSY-1</strain>
    </source>
</reference>
<evidence type="ECO:0000313" key="2">
    <source>
        <dbReference type="Proteomes" id="UP000437748"/>
    </source>
</evidence>
<organism evidence="1 2">
    <name type="scientific">Silvanigrella paludirubra</name>
    <dbReference type="NCBI Taxonomy" id="2499159"/>
    <lineage>
        <taxon>Bacteria</taxon>
        <taxon>Pseudomonadati</taxon>
        <taxon>Bdellovibrionota</taxon>
        <taxon>Oligoflexia</taxon>
        <taxon>Silvanigrellales</taxon>
        <taxon>Silvanigrellaceae</taxon>
        <taxon>Silvanigrella</taxon>
    </lineage>
</organism>
<dbReference type="PANTHER" id="PTHR38834:SF3">
    <property type="entry name" value="SOLUTE-BINDING PROTEIN FAMILY 3_N-TERMINAL DOMAIN-CONTAINING PROTEIN"/>
    <property type="match status" value="1"/>
</dbReference>
<evidence type="ECO:0000313" key="1">
    <source>
        <dbReference type="EMBL" id="KAB8040333.1"/>
    </source>
</evidence>
<dbReference type="RefSeq" id="WP_153417847.1">
    <property type="nucleotide sequence ID" value="NZ_WFLM01000001.1"/>
</dbReference>
<gene>
    <name evidence="1" type="ORF">GCL60_00010</name>
</gene>